<name>A0A343LEA6_9CAUD</name>
<accession>A0A343LEA6</accession>
<dbReference type="RefSeq" id="YP_009835478.1">
    <property type="nucleotide sequence ID" value="NC_048679.1"/>
</dbReference>
<dbReference type="KEGG" id="vg:55605551"/>
<proteinExistence type="predicted"/>
<dbReference type="EMBL" id="MF974397">
    <property type="protein sequence ID" value="ATN95016.1"/>
    <property type="molecule type" value="Genomic_DNA"/>
</dbReference>
<keyword evidence="2" id="KW-1185">Reference proteome</keyword>
<reference evidence="1 2" key="1">
    <citation type="journal article" date="2018" name="Sci. Rep.">
        <title>Characterization of LE3 and LE4, the only lytic phages known to infect the spirochete Leptospira.</title>
        <authorList>
            <person name="Schiettekatte O."/>
            <person name="Vincent A.T."/>
            <person name="Malosse C."/>
            <person name="Lechat P."/>
            <person name="Chamot-Rooke J."/>
            <person name="Veyrier F.J."/>
            <person name="Picardeau M."/>
            <person name="Bourhy P."/>
        </authorList>
    </citation>
    <scope>NUCLEOTIDE SEQUENCE [LARGE SCALE GENOMIC DNA]</scope>
</reference>
<protein>
    <submittedName>
        <fullName evidence="1">Uncharacterized protein</fullName>
    </submittedName>
</protein>
<sequence>MNQSIYTERENILPHHAEWLDGCGAVWWINRVRFSLRHDISEVSFIAFCVSDNTFLTSYDESYTHIPTGTEFCERVAEILGLPKPTFEVDISKKETTTDHIPDIGEKVEPIKGMAIEVSRLSEEDKKTIEQFSGDSDIWSEKQWTYILYDTEGFNLCKINAECLEGLDITESPTEFLEYVAQQTGKEYKPMNNHQAVTSGTNDEVNNTPRIGGVVNERFLDMFDSPTYPHKTYRILDSLDGIPFDKRIPLSEWIPPFGVEVLWINEKLGHRFFSELDKITPYGIIVSPGGVRVEDGHWMRIV</sequence>
<evidence type="ECO:0000313" key="1">
    <source>
        <dbReference type="EMBL" id="ATN95016.1"/>
    </source>
</evidence>
<dbReference type="Proteomes" id="UP000259796">
    <property type="component" value="Segment"/>
</dbReference>
<organism evidence="1 2">
    <name type="scientific">Leptospira phage LE4</name>
    <dbReference type="NCBI Taxonomy" id="2041383"/>
    <lineage>
        <taxon>Viruses</taxon>
        <taxon>Duplodnaviria</taxon>
        <taxon>Heunggongvirae</taxon>
        <taxon>Uroviricota</taxon>
        <taxon>Caudoviricetes</taxon>
        <taxon>Nylescharonvirus</taxon>
        <taxon>Nylescharonvirus LE4</taxon>
    </lineage>
</organism>
<dbReference type="GeneID" id="55605551"/>
<evidence type="ECO:0000313" key="2">
    <source>
        <dbReference type="Proteomes" id="UP000259796"/>
    </source>
</evidence>